<dbReference type="STRING" id="1344418.A0A1D2VLK0"/>
<comment type="similarity">
    <text evidence="2">Belongs to the NAD(P)-dependent epimerase/dehydratase family. Dihydroflavonol-4-reductase subfamily.</text>
</comment>
<reference evidence="5" key="1">
    <citation type="submission" date="2016-05" db="EMBL/GenBank/DDBJ databases">
        <title>Comparative genomics of biotechnologically important yeasts.</title>
        <authorList>
            <consortium name="DOE Joint Genome Institute"/>
            <person name="Riley R."/>
            <person name="Haridas S."/>
            <person name="Wolfe K.H."/>
            <person name="Lopes M.R."/>
            <person name="Hittinger C.T."/>
            <person name="Goker M."/>
            <person name="Salamov A."/>
            <person name="Wisecaver J."/>
            <person name="Long T.M."/>
            <person name="Aerts A.L."/>
            <person name="Barry K."/>
            <person name="Choi C."/>
            <person name="Clum A."/>
            <person name="Coughlan A.Y."/>
            <person name="Deshpande S."/>
            <person name="Douglass A.P."/>
            <person name="Hanson S.J."/>
            <person name="Klenk H.-P."/>
            <person name="Labutti K."/>
            <person name="Lapidus A."/>
            <person name="Lindquist E."/>
            <person name="Lipzen A."/>
            <person name="Meier-Kolthoff J.P."/>
            <person name="Ohm R.A."/>
            <person name="Otillar R.P."/>
            <person name="Pangilinan J."/>
            <person name="Peng Y."/>
            <person name="Rokas A."/>
            <person name="Rosa C.A."/>
            <person name="Scheuner C."/>
            <person name="Sibirny A.A."/>
            <person name="Slot J.C."/>
            <person name="Stielow J.B."/>
            <person name="Sun H."/>
            <person name="Kurtzman C.P."/>
            <person name="Blackwell M."/>
            <person name="Grigoriev I.V."/>
            <person name="Jeffries T.W."/>
        </authorList>
    </citation>
    <scope>NUCLEOTIDE SEQUENCE [LARGE SCALE GENOMIC DNA]</scope>
    <source>
        <strain evidence="5">DSM 1968</strain>
    </source>
</reference>
<evidence type="ECO:0000256" key="2">
    <source>
        <dbReference type="ARBA" id="ARBA00023445"/>
    </source>
</evidence>
<dbReference type="GO" id="GO:0016616">
    <property type="term" value="F:oxidoreductase activity, acting on the CH-OH group of donors, NAD or NADP as acceptor"/>
    <property type="evidence" value="ECO:0007669"/>
    <property type="project" value="TreeGrafter"/>
</dbReference>
<dbReference type="GeneID" id="30968079"/>
<dbReference type="FunFam" id="3.40.50.720:FF:000191">
    <property type="entry name" value="Methylglyoxal reductase (NADPH-dependent)"/>
    <property type="match status" value="1"/>
</dbReference>
<feature type="domain" description="NAD-dependent epimerase/dehydratase" evidence="3">
    <location>
        <begin position="5"/>
        <end position="269"/>
    </location>
</feature>
<evidence type="ECO:0000313" key="4">
    <source>
        <dbReference type="EMBL" id="ODV62472.1"/>
    </source>
</evidence>
<dbReference type="PANTHER" id="PTHR10366:SF564">
    <property type="entry name" value="STEROL-4-ALPHA-CARBOXYLATE 3-DEHYDROGENASE, DECARBOXYLATING"/>
    <property type="match status" value="1"/>
</dbReference>
<accession>A0A1D2VLK0</accession>
<evidence type="ECO:0000313" key="5">
    <source>
        <dbReference type="Proteomes" id="UP000095038"/>
    </source>
</evidence>
<dbReference type="PANTHER" id="PTHR10366">
    <property type="entry name" value="NAD DEPENDENT EPIMERASE/DEHYDRATASE"/>
    <property type="match status" value="1"/>
</dbReference>
<dbReference type="OrthoDB" id="2735536at2759"/>
<dbReference type="InterPro" id="IPR050425">
    <property type="entry name" value="NAD(P)_dehydrat-like"/>
</dbReference>
<organism evidence="4 5">
    <name type="scientific">Ascoidea rubescens DSM 1968</name>
    <dbReference type="NCBI Taxonomy" id="1344418"/>
    <lineage>
        <taxon>Eukaryota</taxon>
        <taxon>Fungi</taxon>
        <taxon>Dikarya</taxon>
        <taxon>Ascomycota</taxon>
        <taxon>Saccharomycotina</taxon>
        <taxon>Saccharomycetes</taxon>
        <taxon>Ascoideaceae</taxon>
        <taxon>Ascoidea</taxon>
    </lineage>
</organism>
<evidence type="ECO:0000256" key="1">
    <source>
        <dbReference type="ARBA" id="ARBA00023002"/>
    </source>
</evidence>
<protein>
    <submittedName>
        <fullName evidence="4">Putative dihydrokaempferol 4-reductase</fullName>
    </submittedName>
</protein>
<keyword evidence="5" id="KW-1185">Reference proteome</keyword>
<dbReference type="RefSeq" id="XP_020048779.1">
    <property type="nucleotide sequence ID" value="XM_020194443.1"/>
</dbReference>
<sequence>MAGTVLLTGASGYIALHILDHALKRGYSVIGTVRSTEKGEQILKNLHEKYPETKSFDLTFEIVEDIAVENAFDGVIKKRGPQLDYVLHTASPFSFGFTTTYEEALLKPAINGTANILKAVKEYAPNVKKVVITSSLAAVLDMDKLEDKSHVLTEKCWNPIEVDQIKDPMNAYRCSKKLAEKTVWKFVEEEKPSFKVTTVLPPLVIGPQLFDSDAKKPVLNVSANKVNVLLQSKYTPEYESYKTMSFLGTDVRDIAEVHMIALEKPETDGQRLLSIAGIYGDQLILDLINDNFPQAKGKIAVGDPSQTQAILNTGPTYDISVTLALTGIKFITLEQSIIDAAAQILKVKPEILNRD</sequence>
<dbReference type="InterPro" id="IPR001509">
    <property type="entry name" value="Epimerase_deHydtase"/>
</dbReference>
<dbReference type="InParanoid" id="A0A1D2VLK0"/>
<dbReference type="SUPFAM" id="SSF51735">
    <property type="entry name" value="NAD(P)-binding Rossmann-fold domains"/>
    <property type="match status" value="1"/>
</dbReference>
<keyword evidence="1" id="KW-0560">Oxidoreductase</keyword>
<dbReference type="EMBL" id="KV454477">
    <property type="protein sequence ID" value="ODV62472.1"/>
    <property type="molecule type" value="Genomic_DNA"/>
</dbReference>
<dbReference type="Gene3D" id="3.40.50.720">
    <property type="entry name" value="NAD(P)-binding Rossmann-like Domain"/>
    <property type="match status" value="1"/>
</dbReference>
<dbReference type="Pfam" id="PF01370">
    <property type="entry name" value="Epimerase"/>
    <property type="match status" value="1"/>
</dbReference>
<dbReference type="InterPro" id="IPR036291">
    <property type="entry name" value="NAD(P)-bd_dom_sf"/>
</dbReference>
<dbReference type="AlphaFoldDB" id="A0A1D2VLK0"/>
<gene>
    <name evidence="4" type="ORF">ASCRUDRAFT_79977</name>
</gene>
<proteinExistence type="inferred from homology"/>
<dbReference type="Proteomes" id="UP000095038">
    <property type="component" value="Unassembled WGS sequence"/>
</dbReference>
<dbReference type="FunCoup" id="A0A1D2VLK0">
    <property type="interactions" value="230"/>
</dbReference>
<name>A0A1D2VLK0_9ASCO</name>
<dbReference type="CDD" id="cd05227">
    <property type="entry name" value="AR_SDR_e"/>
    <property type="match status" value="1"/>
</dbReference>
<evidence type="ECO:0000259" key="3">
    <source>
        <dbReference type="Pfam" id="PF01370"/>
    </source>
</evidence>